<protein>
    <submittedName>
        <fullName evidence="2">Uncharacterized protein</fullName>
    </submittedName>
</protein>
<proteinExistence type="predicted"/>
<reference evidence="2" key="1">
    <citation type="journal article" date="2017" name="Science">
        <title>Giant viruses with an expanded complement of translation system components.</title>
        <authorList>
            <person name="Schulz F."/>
            <person name="Yutin N."/>
            <person name="Ivanova N.N."/>
            <person name="Ortega D.R."/>
            <person name="Lee T.K."/>
            <person name="Vierheilig J."/>
            <person name="Daims H."/>
            <person name="Horn M."/>
            <person name="Wagner M."/>
            <person name="Jensen G.J."/>
            <person name="Kyrpides N.C."/>
            <person name="Koonin E.V."/>
            <person name="Woyke T."/>
        </authorList>
    </citation>
    <scope>NUCLEOTIDE SEQUENCE</scope>
    <source>
        <strain evidence="2">CTV1</strain>
    </source>
</reference>
<name>A0A1V0SB67_9VIRU</name>
<keyword evidence="1" id="KW-0175">Coiled coil</keyword>
<accession>A0A1V0SB67</accession>
<gene>
    <name evidence="2" type="ORF">Catovirus_1_964</name>
</gene>
<feature type="coiled-coil region" evidence="1">
    <location>
        <begin position="182"/>
        <end position="250"/>
    </location>
</feature>
<evidence type="ECO:0000313" key="2">
    <source>
        <dbReference type="EMBL" id="ARF08914.1"/>
    </source>
</evidence>
<organism evidence="2">
    <name type="scientific">Catovirus CTV1</name>
    <dbReference type="NCBI Taxonomy" id="1977631"/>
    <lineage>
        <taxon>Viruses</taxon>
        <taxon>Varidnaviria</taxon>
        <taxon>Bamfordvirae</taxon>
        <taxon>Nucleocytoviricota</taxon>
        <taxon>Megaviricetes</taxon>
        <taxon>Imitervirales</taxon>
        <taxon>Mimiviridae</taxon>
        <taxon>Klosneuvirinae</taxon>
        <taxon>Catovirus</taxon>
    </lineage>
</organism>
<dbReference type="EMBL" id="KY684083">
    <property type="protein sequence ID" value="ARF08914.1"/>
    <property type="molecule type" value="Genomic_DNA"/>
</dbReference>
<sequence>MNYHKNNTLLNFEYCLFENDNRIYSSQNLNLVIHELLSILLNYLSFQKNNNVTVNITKTNMHINVYLTDQNKRYPVLFSTITFDPINYTFETNPKNLEIQLEDYNTQLVQKFRSIQIKPNIVMNKLKSLDADEIKSIKNKTTSIKEKTSTLVKSFIDETNKLVNNNSNKTFTVESGNLVDELKCDESMEEKIRDQIENLEKRKKEEEEKIIKQKDIQDKEKLTFVESECQAQEKRMMERIKQDAEEEKKRIFQSDKRAYFMMKEDIKQGYLKEEKISVLFKQKYPVFKFMEENGDLDSDNEYDIYCSLFDELYKDEHEQLEEKHYVPHNYHYLPESEKEKYKKFVEKQKPIKIPSYDEILMEYNEIQKQELINNSGVVRDEDTTKMTTQTDENVQLKGVSSLDQIKKIFENNFSDN</sequence>
<evidence type="ECO:0000256" key="1">
    <source>
        <dbReference type="SAM" id="Coils"/>
    </source>
</evidence>